<evidence type="ECO:0000313" key="3">
    <source>
        <dbReference type="Proteomes" id="UP000617555"/>
    </source>
</evidence>
<keyword evidence="3" id="KW-1185">Reference proteome</keyword>
<dbReference type="EMBL" id="BMII01000008">
    <property type="protein sequence ID" value="GGB53221.1"/>
    <property type="molecule type" value="Genomic_DNA"/>
</dbReference>
<gene>
    <name evidence="2" type="ORF">GCM10011607_12180</name>
</gene>
<protein>
    <submittedName>
        <fullName evidence="2">Uncharacterized protein</fullName>
    </submittedName>
</protein>
<dbReference type="Proteomes" id="UP000617555">
    <property type="component" value="Unassembled WGS sequence"/>
</dbReference>
<feature type="coiled-coil region" evidence="1">
    <location>
        <begin position="52"/>
        <end position="102"/>
    </location>
</feature>
<name>A0ABQ1IV42_9GAMM</name>
<evidence type="ECO:0000313" key="2">
    <source>
        <dbReference type="EMBL" id="GGB53221.1"/>
    </source>
</evidence>
<reference evidence="3" key="1">
    <citation type="journal article" date="2019" name="Int. J. Syst. Evol. Microbiol.">
        <title>The Global Catalogue of Microorganisms (GCM) 10K type strain sequencing project: providing services to taxonomists for standard genome sequencing and annotation.</title>
        <authorList>
            <consortium name="The Broad Institute Genomics Platform"/>
            <consortium name="The Broad Institute Genome Sequencing Center for Infectious Disease"/>
            <person name="Wu L."/>
            <person name="Ma J."/>
        </authorList>
    </citation>
    <scope>NUCLEOTIDE SEQUENCE [LARGE SCALE GENOMIC DNA]</scope>
    <source>
        <strain evidence="3">CGMCC 1.15339</strain>
    </source>
</reference>
<dbReference type="RefSeq" id="WP_188738030.1">
    <property type="nucleotide sequence ID" value="NZ_BMII01000008.1"/>
</dbReference>
<organism evidence="2 3">
    <name type="scientific">Shewanella inventionis</name>
    <dbReference type="NCBI Taxonomy" id="1738770"/>
    <lineage>
        <taxon>Bacteria</taxon>
        <taxon>Pseudomonadati</taxon>
        <taxon>Pseudomonadota</taxon>
        <taxon>Gammaproteobacteria</taxon>
        <taxon>Alteromonadales</taxon>
        <taxon>Shewanellaceae</taxon>
        <taxon>Shewanella</taxon>
    </lineage>
</organism>
<sequence>MNALEIKTREEIEDLKRDWKNDPCWDIENTEGFEVHKNELKAYSDECELEWSKTAEKRKARENKKLEEELERIGALGMLKMIKALKSRLNEAEERIYNLENPNG</sequence>
<comment type="caution">
    <text evidence="2">The sequence shown here is derived from an EMBL/GenBank/DDBJ whole genome shotgun (WGS) entry which is preliminary data.</text>
</comment>
<proteinExistence type="predicted"/>
<accession>A0ABQ1IV42</accession>
<keyword evidence="1" id="KW-0175">Coiled coil</keyword>
<evidence type="ECO:0000256" key="1">
    <source>
        <dbReference type="SAM" id="Coils"/>
    </source>
</evidence>